<dbReference type="Proteomes" id="UP000002258">
    <property type="component" value="Chromosome 6"/>
</dbReference>
<keyword evidence="4" id="KW-0833">Ubl conjugation pathway</keyword>
<evidence type="ECO:0000259" key="8">
    <source>
        <dbReference type="PROSITE" id="PS50089"/>
    </source>
</evidence>
<dbReference type="InterPro" id="IPR013083">
    <property type="entry name" value="Znf_RING/FYVE/PHD"/>
</dbReference>
<dbReference type="eggNOG" id="ENOG502SW0H">
    <property type="taxonomic scope" value="Eukaryota"/>
</dbReference>
<evidence type="ECO:0000256" key="3">
    <source>
        <dbReference type="ARBA" id="ARBA00022771"/>
    </source>
</evidence>
<dbReference type="HOGENOM" id="CLU_051223_0_0_1"/>
<dbReference type="UniPathway" id="UPA00143"/>
<protein>
    <recommendedName>
        <fullName evidence="8">RING-type domain-containing protein</fullName>
    </recommendedName>
</protein>
<dbReference type="SMART" id="SM01197">
    <property type="entry name" value="FANCL_C"/>
    <property type="match status" value="1"/>
</dbReference>
<dbReference type="SUPFAM" id="SSF57850">
    <property type="entry name" value="RING/U-box"/>
    <property type="match status" value="1"/>
</dbReference>
<dbReference type="GO" id="GO:0061630">
    <property type="term" value="F:ubiquitin protein ligase activity"/>
    <property type="evidence" value="ECO:0007669"/>
    <property type="project" value="TreeGrafter"/>
</dbReference>
<dbReference type="GeneID" id="4840146"/>
<organism evidence="9 10">
    <name type="scientific">Scheffersomyces stipitis (strain ATCC 58785 / CBS 6054 / NBRC 10063 / NRRL Y-11545)</name>
    <name type="common">Yeast</name>
    <name type="synonym">Pichia stipitis</name>
    <dbReference type="NCBI Taxonomy" id="322104"/>
    <lineage>
        <taxon>Eukaryota</taxon>
        <taxon>Fungi</taxon>
        <taxon>Dikarya</taxon>
        <taxon>Ascomycota</taxon>
        <taxon>Saccharomycotina</taxon>
        <taxon>Pichiomycetes</taxon>
        <taxon>Debaryomycetaceae</taxon>
        <taxon>Scheffersomyces</taxon>
    </lineage>
</organism>
<dbReference type="KEGG" id="pic:PICST_84869"/>
<dbReference type="PANTHER" id="PTHR15710">
    <property type="entry name" value="E3 UBIQUITIN-PROTEIN LIGASE PRAJA"/>
    <property type="match status" value="1"/>
</dbReference>
<dbReference type="PANTHER" id="PTHR15710:SF243">
    <property type="entry name" value="E3 UBIQUITIN-PROTEIN LIGASE PRAJA-2 ISOFORM X1"/>
    <property type="match status" value="1"/>
</dbReference>
<reference evidence="9 10" key="1">
    <citation type="journal article" date="2007" name="Nat. Biotechnol.">
        <title>Genome sequence of the lignocellulose-bioconverting and xylose-fermenting yeast Pichia stipitis.</title>
        <authorList>
            <person name="Jeffries T.W."/>
            <person name="Grigoriev I.V."/>
            <person name="Grimwood J."/>
            <person name="Laplaza J.M."/>
            <person name="Aerts A."/>
            <person name="Salamov A."/>
            <person name="Schmutz J."/>
            <person name="Lindquist E."/>
            <person name="Dehal P."/>
            <person name="Shapiro H."/>
            <person name="Jin Y.S."/>
            <person name="Passoth V."/>
            <person name="Richardson P.M."/>
        </authorList>
    </citation>
    <scope>NUCLEOTIDE SEQUENCE [LARGE SCALE GENOMIC DNA]</scope>
    <source>
        <strain evidence="10">ATCC 58785 / CBS 6054 / NBRC 10063 / NRRL Y-11545</strain>
    </source>
</reference>
<evidence type="ECO:0000256" key="1">
    <source>
        <dbReference type="ARBA" id="ARBA00004906"/>
    </source>
</evidence>
<feature type="region of interest" description="Disordered" evidence="7">
    <location>
        <begin position="324"/>
        <end position="437"/>
    </location>
</feature>
<feature type="domain" description="RING-type" evidence="8">
    <location>
        <begin position="199"/>
        <end position="222"/>
    </location>
</feature>
<keyword evidence="10" id="KW-1185">Reference proteome</keyword>
<dbReference type="OrthoDB" id="8062037at2759"/>
<accession>A3LYA1</accession>
<name>A3LYA1_PICST</name>
<feature type="compositionally biased region" description="Low complexity" evidence="7">
    <location>
        <begin position="338"/>
        <end position="396"/>
    </location>
</feature>
<evidence type="ECO:0000256" key="2">
    <source>
        <dbReference type="ARBA" id="ARBA00022723"/>
    </source>
</evidence>
<dbReference type="RefSeq" id="XP_001385973.2">
    <property type="nucleotide sequence ID" value="XM_001385936.1"/>
</dbReference>
<dbReference type="GO" id="GO:0008270">
    <property type="term" value="F:zinc ion binding"/>
    <property type="evidence" value="ECO:0007669"/>
    <property type="project" value="UniProtKB-KW"/>
</dbReference>
<evidence type="ECO:0000256" key="5">
    <source>
        <dbReference type="ARBA" id="ARBA00022833"/>
    </source>
</evidence>
<evidence type="ECO:0000256" key="4">
    <source>
        <dbReference type="ARBA" id="ARBA00022786"/>
    </source>
</evidence>
<dbReference type="Pfam" id="PF12678">
    <property type="entry name" value="zf-rbx1"/>
    <property type="match status" value="1"/>
</dbReference>
<dbReference type="InterPro" id="IPR001841">
    <property type="entry name" value="Znf_RING"/>
</dbReference>
<keyword evidence="2" id="KW-0479">Metal-binding</keyword>
<gene>
    <name evidence="9" type="ORF">PICST_84869</name>
</gene>
<feature type="compositionally biased region" description="Polar residues" evidence="7">
    <location>
        <begin position="397"/>
        <end position="407"/>
    </location>
</feature>
<dbReference type="GO" id="GO:0051603">
    <property type="term" value="P:proteolysis involved in protein catabolic process"/>
    <property type="evidence" value="ECO:0007669"/>
    <property type="project" value="UniProtKB-ARBA"/>
</dbReference>
<dbReference type="OMA" id="FGKSCII"/>
<dbReference type="STRING" id="322104.A3LYA1"/>
<evidence type="ECO:0000256" key="6">
    <source>
        <dbReference type="PROSITE-ProRule" id="PRU00175"/>
    </source>
</evidence>
<sequence length="437" mass="48213">MDPAFLETTVMNLDVDSASNVDMQWLRNMLDRALTASGLLPQRKSASEEAIDSLISVDLETLDEKDCPICYDAYSDPHKNESDRGKTRRSGKLCKDKESIAQIVEQDLELCDLLGNQDIKQETIQKKQQFTDPSLFMPVDETSSNYIRFPTRNLVTFEEANADDYFPGYVDEAKADGEKKRRLDEAKAEGHVPVKMPSCDHVFGKPCIVEWLKSNVSCPLCRKEVKSAQEENSISARRVAEVADNISSNFNDRQGAISQIVDHSTDVFNPYRRPFSSAITPLTDSYMPQNWAVAYGDSSPRGYSPTRTRDPSLILPRRFPFPEAAQGRAPSTVVRPETNTTTTTTNVNNNGNDGNNGNNGNGDPIVTSNGTPLNGTTTTTINADGSTTTTTTYRSTFNPYSLSPNDNGGTGGPERARRTGGQSGRIHPYTRPNNEQS</sequence>
<comment type="pathway">
    <text evidence="1">Protein modification; protein ubiquitination.</text>
</comment>
<dbReference type="InterPro" id="IPR024766">
    <property type="entry name" value="Znf_RING_H2"/>
</dbReference>
<dbReference type="InParanoid" id="A3LYA1"/>
<evidence type="ECO:0000313" key="9">
    <source>
        <dbReference type="EMBL" id="ABN67944.2"/>
    </source>
</evidence>
<dbReference type="PROSITE" id="PS50089">
    <property type="entry name" value="ZF_RING_2"/>
    <property type="match status" value="1"/>
</dbReference>
<dbReference type="GO" id="GO:0016567">
    <property type="term" value="P:protein ubiquitination"/>
    <property type="evidence" value="ECO:0007669"/>
    <property type="project" value="UniProtKB-UniPathway"/>
</dbReference>
<dbReference type="AlphaFoldDB" id="A3LYA1"/>
<dbReference type="GO" id="GO:0005737">
    <property type="term" value="C:cytoplasm"/>
    <property type="evidence" value="ECO:0007669"/>
    <property type="project" value="TreeGrafter"/>
</dbReference>
<dbReference type="Gene3D" id="3.30.40.10">
    <property type="entry name" value="Zinc/RING finger domain, C3HC4 (zinc finger)"/>
    <property type="match status" value="1"/>
</dbReference>
<keyword evidence="3 6" id="KW-0863">Zinc-finger</keyword>
<dbReference type="EMBL" id="CP000500">
    <property type="protein sequence ID" value="ABN67944.2"/>
    <property type="molecule type" value="Genomic_DNA"/>
</dbReference>
<evidence type="ECO:0000313" key="10">
    <source>
        <dbReference type="Proteomes" id="UP000002258"/>
    </source>
</evidence>
<keyword evidence="5" id="KW-0862">Zinc</keyword>
<proteinExistence type="predicted"/>
<evidence type="ECO:0000256" key="7">
    <source>
        <dbReference type="SAM" id="MobiDB-lite"/>
    </source>
</evidence>